<dbReference type="InterPro" id="IPR051278">
    <property type="entry name" value="HdrB/HdrD_reductase"/>
</dbReference>
<protein>
    <submittedName>
        <fullName evidence="3">Disulfide reductase</fullName>
    </submittedName>
</protein>
<keyword evidence="4" id="KW-1185">Reference proteome</keyword>
<dbReference type="EMBL" id="CP039543">
    <property type="protein sequence ID" value="QJT07926.1"/>
    <property type="molecule type" value="Genomic_DNA"/>
</dbReference>
<gene>
    <name evidence="3" type="ORF">E8L03_02835</name>
</gene>
<organism evidence="3 4">
    <name type="scientific">Oceanidesulfovibrio marinus</name>
    <dbReference type="NCBI Taxonomy" id="370038"/>
    <lineage>
        <taxon>Bacteria</taxon>
        <taxon>Pseudomonadati</taxon>
        <taxon>Thermodesulfobacteriota</taxon>
        <taxon>Desulfovibrionia</taxon>
        <taxon>Desulfovibrionales</taxon>
        <taxon>Desulfovibrionaceae</taxon>
        <taxon>Oceanidesulfovibrio</taxon>
    </lineage>
</organism>
<dbReference type="Proteomes" id="UP000503251">
    <property type="component" value="Chromosome"/>
</dbReference>
<feature type="domain" description="Cysteine-rich" evidence="2">
    <location>
        <begin position="152"/>
        <end position="236"/>
    </location>
</feature>
<sequence>MTHHYAYYPGCSLLESAVEYDRSVRQVMDVLDAELTEIPDWTCCGASAVESVSRLLTYVLPARNLALVEQLMDVDDILVPCSACYLNLLRVVEDTRHDKKLLAQINEALSVEDLRYTGRAKPRHLLDILINDVGTGAIAARTERDMSGFSAAAYYGCQILRPYPVFDDPRQPRSMHLVLEALGVKPMAWDDEARCCGASLMVTKPEAALASVARILDSASQADAVVTVCPMCQINLEAYQSKAAGYGGPRETVSVVYLPQLMGLAFGCTEDELMLNKNMSLAPRFRAGMRQGWATQGSLEETVVEEA</sequence>
<evidence type="ECO:0000256" key="1">
    <source>
        <dbReference type="ARBA" id="ARBA00023002"/>
    </source>
</evidence>
<dbReference type="PANTHER" id="PTHR42947">
    <property type="entry name" value="COB--COM HETERODISULFIDE REDUCTASE SUBUNIT B 1"/>
    <property type="match status" value="1"/>
</dbReference>
<dbReference type="PANTHER" id="PTHR42947:SF1">
    <property type="entry name" value="COB--COM HETERODISULFIDE REDUCTASE SUBUNIT B 1"/>
    <property type="match status" value="1"/>
</dbReference>
<dbReference type="InterPro" id="IPR004017">
    <property type="entry name" value="Cys_rich_dom"/>
</dbReference>
<evidence type="ECO:0000313" key="4">
    <source>
        <dbReference type="Proteomes" id="UP000503251"/>
    </source>
</evidence>
<keyword evidence="1" id="KW-0560">Oxidoreductase</keyword>
<reference evidence="3 4" key="1">
    <citation type="submission" date="2019-04" db="EMBL/GenBank/DDBJ databases">
        <title>Isolation and culture of sulfate reducing bacteria from the cold seep of the South China Sea.</title>
        <authorList>
            <person name="Sun C."/>
            <person name="Liu R."/>
        </authorList>
    </citation>
    <scope>NUCLEOTIDE SEQUENCE [LARGE SCALE GENOMIC DNA]</scope>
    <source>
        <strain evidence="3 4">CS1</strain>
    </source>
</reference>
<dbReference type="Gene3D" id="1.20.1050.140">
    <property type="match status" value="1"/>
</dbReference>
<dbReference type="RefSeq" id="WP_171266503.1">
    <property type="nucleotide sequence ID" value="NZ_CP039543.1"/>
</dbReference>
<evidence type="ECO:0000259" key="2">
    <source>
        <dbReference type="Pfam" id="PF02754"/>
    </source>
</evidence>
<evidence type="ECO:0000313" key="3">
    <source>
        <dbReference type="EMBL" id="QJT07926.1"/>
    </source>
</evidence>
<accession>A0ABX6NC46</accession>
<proteinExistence type="predicted"/>
<name>A0ABX6NC46_9BACT</name>
<dbReference type="Pfam" id="PF02754">
    <property type="entry name" value="CCG"/>
    <property type="match status" value="2"/>
</dbReference>
<feature type="domain" description="Cysteine-rich" evidence="2">
    <location>
        <begin position="5"/>
        <end position="88"/>
    </location>
</feature>